<gene>
    <name evidence="2" type="ORF">GALMADRAFT_1208406</name>
</gene>
<sequence>MGFSRLENHPPARRLAGRSTPPSSVLVVRTSKSTCPPSLPSTFAILGLFLPSTFRPRHPFQPSFQGLSTLLGPVRTAVLRSIFASDSRNDPLTTSWRHICGTIYSGRLFRPRTIYYNNVAAG</sequence>
<protein>
    <submittedName>
        <fullName evidence="2">Uncharacterized protein</fullName>
    </submittedName>
</protein>
<proteinExistence type="predicted"/>
<dbReference type="HOGENOM" id="CLU_2026921_0_0_1"/>
<keyword evidence="3" id="KW-1185">Reference proteome</keyword>
<reference evidence="3" key="1">
    <citation type="journal article" date="2014" name="Proc. Natl. Acad. Sci. U.S.A.">
        <title>Extensive sampling of basidiomycete genomes demonstrates inadequacy of the white-rot/brown-rot paradigm for wood decay fungi.</title>
        <authorList>
            <person name="Riley R."/>
            <person name="Salamov A.A."/>
            <person name="Brown D.W."/>
            <person name="Nagy L.G."/>
            <person name="Floudas D."/>
            <person name="Held B.W."/>
            <person name="Levasseur A."/>
            <person name="Lombard V."/>
            <person name="Morin E."/>
            <person name="Otillar R."/>
            <person name="Lindquist E.A."/>
            <person name="Sun H."/>
            <person name="LaButti K.M."/>
            <person name="Schmutz J."/>
            <person name="Jabbour D."/>
            <person name="Luo H."/>
            <person name="Baker S.E."/>
            <person name="Pisabarro A.G."/>
            <person name="Walton J.D."/>
            <person name="Blanchette R.A."/>
            <person name="Henrissat B."/>
            <person name="Martin F."/>
            <person name="Cullen D."/>
            <person name="Hibbett D.S."/>
            <person name="Grigoriev I.V."/>
        </authorList>
    </citation>
    <scope>NUCLEOTIDE SEQUENCE [LARGE SCALE GENOMIC DNA]</scope>
    <source>
        <strain evidence="3">CBS 339.88</strain>
    </source>
</reference>
<dbReference type="AlphaFoldDB" id="A0A067S5K5"/>
<evidence type="ECO:0000313" key="3">
    <source>
        <dbReference type="Proteomes" id="UP000027222"/>
    </source>
</evidence>
<accession>A0A067S5K5</accession>
<feature type="region of interest" description="Disordered" evidence="1">
    <location>
        <begin position="1"/>
        <end position="23"/>
    </location>
</feature>
<evidence type="ECO:0000256" key="1">
    <source>
        <dbReference type="SAM" id="MobiDB-lite"/>
    </source>
</evidence>
<dbReference type="Proteomes" id="UP000027222">
    <property type="component" value="Unassembled WGS sequence"/>
</dbReference>
<dbReference type="EMBL" id="KL142427">
    <property type="protein sequence ID" value="KDR66076.1"/>
    <property type="molecule type" value="Genomic_DNA"/>
</dbReference>
<organism evidence="2 3">
    <name type="scientific">Galerina marginata (strain CBS 339.88)</name>
    <dbReference type="NCBI Taxonomy" id="685588"/>
    <lineage>
        <taxon>Eukaryota</taxon>
        <taxon>Fungi</taxon>
        <taxon>Dikarya</taxon>
        <taxon>Basidiomycota</taxon>
        <taxon>Agaricomycotina</taxon>
        <taxon>Agaricomycetes</taxon>
        <taxon>Agaricomycetidae</taxon>
        <taxon>Agaricales</taxon>
        <taxon>Agaricineae</taxon>
        <taxon>Strophariaceae</taxon>
        <taxon>Galerina</taxon>
    </lineage>
</organism>
<feature type="compositionally biased region" description="Basic and acidic residues" evidence="1">
    <location>
        <begin position="1"/>
        <end position="10"/>
    </location>
</feature>
<evidence type="ECO:0000313" key="2">
    <source>
        <dbReference type="EMBL" id="KDR66076.1"/>
    </source>
</evidence>
<name>A0A067S5K5_GALM3</name>